<protein>
    <recommendedName>
        <fullName evidence="2">Glyoxalase-like domain-containing protein</fullName>
    </recommendedName>
</protein>
<evidence type="ECO:0000256" key="1">
    <source>
        <dbReference type="SAM" id="MobiDB-lite"/>
    </source>
</evidence>
<dbReference type="InParanoid" id="K2RMI6"/>
<evidence type="ECO:0000313" key="4">
    <source>
        <dbReference type="Proteomes" id="UP000007129"/>
    </source>
</evidence>
<organism evidence="3 4">
    <name type="scientific">Macrophomina phaseolina (strain MS6)</name>
    <name type="common">Charcoal rot fungus</name>
    <dbReference type="NCBI Taxonomy" id="1126212"/>
    <lineage>
        <taxon>Eukaryota</taxon>
        <taxon>Fungi</taxon>
        <taxon>Dikarya</taxon>
        <taxon>Ascomycota</taxon>
        <taxon>Pezizomycotina</taxon>
        <taxon>Dothideomycetes</taxon>
        <taxon>Dothideomycetes incertae sedis</taxon>
        <taxon>Botryosphaeriales</taxon>
        <taxon>Botryosphaeriaceae</taxon>
        <taxon>Macrophomina</taxon>
    </lineage>
</organism>
<dbReference type="OrthoDB" id="408973at2759"/>
<dbReference type="Pfam" id="PF13468">
    <property type="entry name" value="Glyoxalase_3"/>
    <property type="match status" value="1"/>
</dbReference>
<dbReference type="PANTHER" id="PTHR40265">
    <property type="entry name" value="BLL2707 PROTEIN"/>
    <property type="match status" value="1"/>
</dbReference>
<dbReference type="eggNOG" id="ENOG502S4CM">
    <property type="taxonomic scope" value="Eukaryota"/>
</dbReference>
<accession>K2RMI6</accession>
<name>K2RMI6_MACPH</name>
<dbReference type="Proteomes" id="UP000007129">
    <property type="component" value="Unassembled WGS sequence"/>
</dbReference>
<sequence length="299" mass="32921">MDNMIDQQNIQLDHIVVLLSYLELLNLPTWIKANFTVSPGGRHADGKTENKLILFQDGTYIELIAFLHDDPANRRGHWWGDKRHGIIDWALTSSTVEHANRAAACLREWKSKQDNEALADFAYTQPRQGGRRKPDGQEIAWFVTFPQGVRRGLAPFWCHDSTPRQLRAPIGPQGLQHQCGAIGISNLIVHTPLSAALQGAYDAILAQPGALTADDTKTAGPEWTVESPQPSHAHRTSKISLRPLDNDKQLHDVDAEIRIELAVGSGGETQIPGPISGKVGLHGEGQISISFVRTERNGP</sequence>
<evidence type="ECO:0000259" key="2">
    <source>
        <dbReference type="Pfam" id="PF13468"/>
    </source>
</evidence>
<feature type="domain" description="Glyoxalase-like" evidence="2">
    <location>
        <begin position="12"/>
        <end position="204"/>
    </location>
</feature>
<comment type="caution">
    <text evidence="3">The sequence shown here is derived from an EMBL/GenBank/DDBJ whole genome shotgun (WGS) entry which is preliminary data.</text>
</comment>
<dbReference type="EMBL" id="AHHD01000376">
    <property type="protein sequence ID" value="EKG13997.1"/>
    <property type="molecule type" value="Genomic_DNA"/>
</dbReference>
<dbReference type="PANTHER" id="PTHR40265:SF1">
    <property type="entry name" value="GLYOXALASE-LIKE DOMAIN-CONTAINING PROTEIN"/>
    <property type="match status" value="1"/>
</dbReference>
<gene>
    <name evidence="3" type="ORF">MPH_08871</name>
</gene>
<dbReference type="AlphaFoldDB" id="K2RMI6"/>
<dbReference type="InterPro" id="IPR025870">
    <property type="entry name" value="Glyoxalase-like_dom"/>
</dbReference>
<evidence type="ECO:0000313" key="3">
    <source>
        <dbReference type="EMBL" id="EKG13997.1"/>
    </source>
</evidence>
<dbReference type="VEuPathDB" id="FungiDB:MPH_08871"/>
<reference evidence="3 4" key="1">
    <citation type="journal article" date="2012" name="BMC Genomics">
        <title>Tools to kill: Genome of one of the most destructive plant pathogenic fungi Macrophomina phaseolina.</title>
        <authorList>
            <person name="Islam M.S."/>
            <person name="Haque M.S."/>
            <person name="Islam M.M."/>
            <person name="Emdad E.M."/>
            <person name="Halim A."/>
            <person name="Hossen Q.M.M."/>
            <person name="Hossain M.Z."/>
            <person name="Ahmed B."/>
            <person name="Rahim S."/>
            <person name="Rahman M.S."/>
            <person name="Alam M.M."/>
            <person name="Hou S."/>
            <person name="Wan X."/>
            <person name="Saito J.A."/>
            <person name="Alam M."/>
        </authorList>
    </citation>
    <scope>NUCLEOTIDE SEQUENCE [LARGE SCALE GENOMIC DNA]</scope>
    <source>
        <strain evidence="3 4">MS6</strain>
    </source>
</reference>
<dbReference type="HOGENOM" id="CLU_058475_0_1_1"/>
<feature type="region of interest" description="Disordered" evidence="1">
    <location>
        <begin position="215"/>
        <end position="236"/>
    </location>
</feature>
<dbReference type="Gene3D" id="3.10.180.10">
    <property type="entry name" value="2,3-Dihydroxybiphenyl 1,2-Dioxygenase, domain 1"/>
    <property type="match status" value="1"/>
</dbReference>
<proteinExistence type="predicted"/>
<dbReference type="InterPro" id="IPR029068">
    <property type="entry name" value="Glyas_Bleomycin-R_OHBP_Dase"/>
</dbReference>